<comment type="caution">
    <text evidence="7">The sequence shown here is derived from an EMBL/GenBank/DDBJ whole genome shotgun (WGS) entry which is preliminary data.</text>
</comment>
<dbReference type="PROSITE" id="PS51866">
    <property type="entry name" value="MOP"/>
    <property type="match status" value="2"/>
</dbReference>
<protein>
    <submittedName>
        <fullName evidence="7">TOBE domain-containing protein</fullName>
    </submittedName>
</protein>
<dbReference type="PANTHER" id="PTHR30432:SF1">
    <property type="entry name" value="DNA-BINDING TRANSCRIPTIONAL DUAL REGULATOR MODE"/>
    <property type="match status" value="1"/>
</dbReference>
<sequence>MFELKGMLSLHAGNRQVAGQDRIELLAAIGESGSISAAARAVGMSYKGAWDAVDAMNNLADEPLVVRAAGGHRGGGTTLTPRGQRLVEAFRVVAAEHARYVARLGALDEASSRDLQLMRRFALRTSARNQLAGTVVALEPGEVNDLVGLRLPGGQTLQVTITRASTEELALTVGAEAIALIKAPAVTLVPADDDAVDGNRLDGFVVAIHRDAADAEVRLELDGGGVLIAVVPQERIDALQLAEGRPARAVIDASSVLLGTTG</sequence>
<evidence type="ECO:0000256" key="2">
    <source>
        <dbReference type="ARBA" id="ARBA00022448"/>
    </source>
</evidence>
<evidence type="ECO:0000256" key="1">
    <source>
        <dbReference type="ARBA" id="ARBA00008110"/>
    </source>
</evidence>
<evidence type="ECO:0000256" key="5">
    <source>
        <dbReference type="PIRNR" id="PIRNR005763"/>
    </source>
</evidence>
<feature type="domain" description="Mop" evidence="6">
    <location>
        <begin position="124"/>
        <end position="190"/>
    </location>
</feature>
<dbReference type="Gene3D" id="1.10.10.10">
    <property type="entry name" value="Winged helix-like DNA-binding domain superfamily/Winged helix DNA-binding domain"/>
    <property type="match status" value="1"/>
</dbReference>
<dbReference type="PANTHER" id="PTHR30432">
    <property type="entry name" value="TRANSCRIPTIONAL REGULATOR MODE"/>
    <property type="match status" value="1"/>
</dbReference>
<evidence type="ECO:0000256" key="4">
    <source>
        <dbReference type="ARBA" id="ARBA00022737"/>
    </source>
</evidence>
<dbReference type="InterPro" id="IPR036388">
    <property type="entry name" value="WH-like_DNA-bd_sf"/>
</dbReference>
<gene>
    <name evidence="7" type="ORF">NC595_14640</name>
</gene>
<evidence type="ECO:0000313" key="7">
    <source>
        <dbReference type="EMBL" id="MCP1375285.1"/>
    </source>
</evidence>
<dbReference type="NCBIfam" id="TIGR00638">
    <property type="entry name" value="Mop"/>
    <property type="match status" value="1"/>
</dbReference>
<dbReference type="InterPro" id="IPR004606">
    <property type="entry name" value="Mop_domain"/>
</dbReference>
<dbReference type="Pfam" id="PF03459">
    <property type="entry name" value="TOBE"/>
    <property type="match status" value="2"/>
</dbReference>
<dbReference type="InterPro" id="IPR036390">
    <property type="entry name" value="WH_DNA-bd_sf"/>
</dbReference>
<keyword evidence="4" id="KW-0677">Repeat</keyword>
<proteinExistence type="inferred from homology"/>
<dbReference type="RefSeq" id="WP_253567668.1">
    <property type="nucleotide sequence ID" value="NZ_JAMZEK010000003.1"/>
</dbReference>
<comment type="similarity">
    <text evidence="1 5">Belongs to the ModE family.</text>
</comment>
<dbReference type="Gene3D" id="2.40.50.100">
    <property type="match status" value="2"/>
</dbReference>
<dbReference type="InterPro" id="IPR000847">
    <property type="entry name" value="LysR_HTH_N"/>
</dbReference>
<name>A0ABT1FD31_9GAMM</name>
<dbReference type="InterPro" id="IPR016462">
    <property type="entry name" value="ModE"/>
</dbReference>
<feature type="domain" description="Mop" evidence="6">
    <location>
        <begin position="194"/>
        <end position="260"/>
    </location>
</feature>
<keyword evidence="3 5" id="KW-0500">Molybdenum</keyword>
<evidence type="ECO:0000259" key="6">
    <source>
        <dbReference type="PROSITE" id="PS51866"/>
    </source>
</evidence>
<reference evidence="7 8" key="1">
    <citation type="submission" date="2022-06" db="EMBL/GenBank/DDBJ databases">
        <title>Dyella sp. Sa strain:Sa Genome sequencing.</title>
        <authorList>
            <person name="Park S."/>
        </authorList>
    </citation>
    <scope>NUCLEOTIDE SEQUENCE [LARGE SCALE GENOMIC DNA]</scope>
    <source>
        <strain evidence="7 8">Sa</strain>
    </source>
</reference>
<dbReference type="SUPFAM" id="SSF50331">
    <property type="entry name" value="MOP-like"/>
    <property type="match status" value="2"/>
</dbReference>
<evidence type="ECO:0000256" key="3">
    <source>
        <dbReference type="ARBA" id="ARBA00022505"/>
    </source>
</evidence>
<dbReference type="Proteomes" id="UP001204615">
    <property type="component" value="Unassembled WGS sequence"/>
</dbReference>
<dbReference type="InterPro" id="IPR008995">
    <property type="entry name" value="Mo/tungstate-bd_C_term_dom"/>
</dbReference>
<keyword evidence="8" id="KW-1185">Reference proteome</keyword>
<dbReference type="InterPro" id="IPR005116">
    <property type="entry name" value="Transp-assoc_OB_typ1"/>
</dbReference>
<accession>A0ABT1FD31</accession>
<dbReference type="EMBL" id="JAMZEK010000003">
    <property type="protein sequence ID" value="MCP1375285.1"/>
    <property type="molecule type" value="Genomic_DNA"/>
</dbReference>
<dbReference type="Pfam" id="PF00126">
    <property type="entry name" value="HTH_1"/>
    <property type="match status" value="1"/>
</dbReference>
<dbReference type="PIRSF" id="PIRSF005763">
    <property type="entry name" value="Txn_reg_ModE"/>
    <property type="match status" value="1"/>
</dbReference>
<dbReference type="InterPro" id="IPR051815">
    <property type="entry name" value="Molybdate_resp_trans_reg"/>
</dbReference>
<evidence type="ECO:0000313" key="8">
    <source>
        <dbReference type="Proteomes" id="UP001204615"/>
    </source>
</evidence>
<organism evidence="7 8">
    <name type="scientific">Dyella lutea</name>
    <dbReference type="NCBI Taxonomy" id="2950441"/>
    <lineage>
        <taxon>Bacteria</taxon>
        <taxon>Pseudomonadati</taxon>
        <taxon>Pseudomonadota</taxon>
        <taxon>Gammaproteobacteria</taxon>
        <taxon>Lysobacterales</taxon>
        <taxon>Rhodanobacteraceae</taxon>
        <taxon>Dyella</taxon>
    </lineage>
</organism>
<keyword evidence="2 5" id="KW-0813">Transport</keyword>
<dbReference type="SUPFAM" id="SSF46785">
    <property type="entry name" value="Winged helix' DNA-binding domain"/>
    <property type="match status" value="1"/>
</dbReference>